<dbReference type="Proteomes" id="UP001302274">
    <property type="component" value="Unassembled WGS sequence"/>
</dbReference>
<proteinExistence type="predicted"/>
<name>A0ABU5VYC0_9BACT</name>
<dbReference type="InterPro" id="IPR049331">
    <property type="entry name" value="Top1B_N_bact"/>
</dbReference>
<reference evidence="3 4" key="1">
    <citation type="submission" date="2023-11" db="EMBL/GenBank/DDBJ databases">
        <title>A Novel Polar Bacteriovorax (B. antarcticus) Isolated from the Biocrust in Antarctica.</title>
        <authorList>
            <person name="Mun W."/>
            <person name="Choi S.Y."/>
            <person name="Mitchell R.J."/>
        </authorList>
    </citation>
    <scope>NUCLEOTIDE SEQUENCE [LARGE SCALE GENOMIC DNA]</scope>
    <source>
        <strain evidence="3 4">PP10</strain>
    </source>
</reference>
<accession>A0ABU5VYC0</accession>
<dbReference type="Gene3D" id="3.90.15.10">
    <property type="entry name" value="Topoisomerase I, Chain A, domain 3"/>
    <property type="match status" value="1"/>
</dbReference>
<dbReference type="EMBL" id="JAYGJQ010000002">
    <property type="protein sequence ID" value="MEA9357314.1"/>
    <property type="molecule type" value="Genomic_DNA"/>
</dbReference>
<dbReference type="Gene3D" id="3.30.66.10">
    <property type="entry name" value="DNA topoisomerase I domain"/>
    <property type="match status" value="1"/>
</dbReference>
<dbReference type="InterPro" id="IPR013500">
    <property type="entry name" value="TopoI_cat_euk"/>
</dbReference>
<dbReference type="Gene3D" id="1.10.132.120">
    <property type="match status" value="1"/>
</dbReference>
<dbReference type="Pfam" id="PF21338">
    <property type="entry name" value="Top1B_N_bact"/>
    <property type="match status" value="1"/>
</dbReference>
<sequence>MFDPLKSAKAAGLKYVTDAKPGIKRLKKGKGFKYIDETTGKNPNQKNLLRIKELVIPPAWENVWICKDPNGHLQVTGRDARARKQYRYHEKWTIKRNTTKFENMKLLCKKLPLLRKKIESDLKHPGMPREKVIAAVIKVMLITRSRIGNSEYAAQNETYGLTTILNEHAKVKGKNIKLNFRGKSGVDHDITFEDEKISKIIKRCQDLPGEELFAFIEDDHVTDINSLHVNDYLRDATHEDFTAKDLRTWCGTCEALKLLMQNFPLEKLSENKIKKRHISVIKETAAHLRNTVAVCKKYYIHPVIFLADEKNTLKKLCKTCTSTSKYMQKEEKILKKLLKA</sequence>
<evidence type="ECO:0000259" key="2">
    <source>
        <dbReference type="Pfam" id="PF21338"/>
    </source>
</evidence>
<evidence type="ECO:0000259" key="1">
    <source>
        <dbReference type="Pfam" id="PF01028"/>
    </source>
</evidence>
<dbReference type="RefSeq" id="WP_323577268.1">
    <property type="nucleotide sequence ID" value="NZ_JAYGJQ010000002.1"/>
</dbReference>
<evidence type="ECO:0000313" key="3">
    <source>
        <dbReference type="EMBL" id="MEA9357314.1"/>
    </source>
</evidence>
<dbReference type="InterPro" id="IPR014711">
    <property type="entry name" value="TopoI_cat_a-hlx-sub_euk"/>
</dbReference>
<protein>
    <recommendedName>
        <fullName evidence="5">DNA topoisomerase IB</fullName>
    </recommendedName>
</protein>
<dbReference type="SUPFAM" id="SSF56349">
    <property type="entry name" value="DNA breaking-rejoining enzymes"/>
    <property type="match status" value="1"/>
</dbReference>
<dbReference type="Pfam" id="PF01028">
    <property type="entry name" value="Topoisom_I"/>
    <property type="match status" value="1"/>
</dbReference>
<dbReference type="SUPFAM" id="SSF55869">
    <property type="entry name" value="DNA topoisomerase I domain"/>
    <property type="match status" value="1"/>
</dbReference>
<gene>
    <name evidence="3" type="ORF">SHI21_13900</name>
</gene>
<evidence type="ECO:0000313" key="4">
    <source>
        <dbReference type="Proteomes" id="UP001302274"/>
    </source>
</evidence>
<evidence type="ECO:0008006" key="5">
    <source>
        <dbReference type="Google" id="ProtNLM"/>
    </source>
</evidence>
<feature type="domain" description="DNA topoisomerase IB N-terminal" evidence="2">
    <location>
        <begin position="31"/>
        <end position="79"/>
    </location>
</feature>
<dbReference type="PROSITE" id="PS52038">
    <property type="entry name" value="TOPO_IB_2"/>
    <property type="match status" value="1"/>
</dbReference>
<dbReference type="InterPro" id="IPR035447">
    <property type="entry name" value="DNA_topo_I_N_sf"/>
</dbReference>
<organism evidence="3 4">
    <name type="scientific">Bacteriovorax antarcticus</name>
    <dbReference type="NCBI Taxonomy" id="3088717"/>
    <lineage>
        <taxon>Bacteria</taxon>
        <taxon>Pseudomonadati</taxon>
        <taxon>Bdellovibrionota</taxon>
        <taxon>Bacteriovoracia</taxon>
        <taxon>Bacteriovoracales</taxon>
        <taxon>Bacteriovoracaceae</taxon>
        <taxon>Bacteriovorax</taxon>
    </lineage>
</organism>
<comment type="caution">
    <text evidence="3">The sequence shown here is derived from an EMBL/GenBank/DDBJ whole genome shotgun (WGS) entry which is preliminary data.</text>
</comment>
<keyword evidence="4" id="KW-1185">Reference proteome</keyword>
<dbReference type="InterPro" id="IPR011010">
    <property type="entry name" value="DNA_brk_join_enz"/>
</dbReference>
<feature type="domain" description="DNA topoisomerase I catalytic core eukaryotic-type" evidence="1">
    <location>
        <begin position="94"/>
        <end position="298"/>
    </location>
</feature>